<protein>
    <submittedName>
        <fullName evidence="1">Uncharacterized protein</fullName>
    </submittedName>
</protein>
<reference evidence="1 2" key="1">
    <citation type="journal article" date="2023" name="Microbiol. Resour. Announc.">
        <title>Whole-genome sequence of Pseudomonas yamanorum OLsAu1 isolated from the edible ectomycorrhizal mushroom Lactarius sp. section Deliciosi.</title>
        <authorList>
            <person name="Ramirez-Mendoza R."/>
            <person name="Angeles-Argaiz R.E."/>
            <person name="Hernandez-Oaxaca D."/>
            <person name="Aguirre-Beltran L."/>
            <person name="Almaraz-Suarez J."/>
            <person name="Perez-Moreno J."/>
        </authorList>
    </citation>
    <scope>NUCLEOTIDE SEQUENCE [LARGE SCALE GENOMIC DNA]</scope>
    <source>
        <strain evidence="1 2">OLsAu1</strain>
    </source>
</reference>
<accession>A0ABU1CQ64</accession>
<sequence>MATRDRDFSIHELIVALLRDRGIHTGHWGLTMHFTANGTSITKAGGTKLPGLAVAVSGVTLVPAEAGEEGSIDAAQVNPSVAAKDRSLKGSKALH</sequence>
<dbReference type="EMBL" id="JAVGXC010000008">
    <property type="protein sequence ID" value="MDR0189408.1"/>
    <property type="molecule type" value="Genomic_DNA"/>
</dbReference>
<evidence type="ECO:0000313" key="1">
    <source>
        <dbReference type="EMBL" id="MDR0189408.1"/>
    </source>
</evidence>
<name>A0ABU1CQ64_9PSED</name>
<evidence type="ECO:0000313" key="2">
    <source>
        <dbReference type="Proteomes" id="UP001224477"/>
    </source>
</evidence>
<proteinExistence type="predicted"/>
<dbReference type="RefSeq" id="WP_309254788.1">
    <property type="nucleotide sequence ID" value="NZ_JAVGXC010000008.1"/>
</dbReference>
<keyword evidence="2" id="KW-1185">Reference proteome</keyword>
<organism evidence="1 2">
    <name type="scientific">Pseudomonas yamanorum</name>
    <dbReference type="NCBI Taxonomy" id="515393"/>
    <lineage>
        <taxon>Bacteria</taxon>
        <taxon>Pseudomonadati</taxon>
        <taxon>Pseudomonadota</taxon>
        <taxon>Gammaproteobacteria</taxon>
        <taxon>Pseudomonadales</taxon>
        <taxon>Pseudomonadaceae</taxon>
        <taxon>Pseudomonas</taxon>
    </lineage>
</organism>
<gene>
    <name evidence="1" type="ORF">RCO22_10705</name>
</gene>
<comment type="caution">
    <text evidence="1">The sequence shown here is derived from an EMBL/GenBank/DDBJ whole genome shotgun (WGS) entry which is preliminary data.</text>
</comment>
<dbReference type="Proteomes" id="UP001224477">
    <property type="component" value="Unassembled WGS sequence"/>
</dbReference>